<sequence>MVSLPPLPEECHCPKATMWVDPARDANGAGPSSPRPPPPPRRTTSPPTSRQKPAAVSPMPPRSPRPSLDASYDSAADRSTIWIDGDLSPYVGAHNEDAARASPLDAAPLPATPELPPQPSRHPTFWLYDGSIILHVENTLFRVHQTILANHSEVFADLFTVPQPEDEQRIEGCHVVCLHDNAKDFEDLLKAIYIPDHFDQCSPESDLDTILVFTGGILRLSTKYMIRYLRQRCISLLVSKLPTTFAGYEAKSRSSHTDRYRSDTIMRAIRLAKEANVPEVIPYAFYCLSRFPSKRLLKDRPGDISWRDKAVVMVGRERLGQAQMSLSHRFLLAFQRSPLCQSPLCAHARSPHAEWHELEHGGPAHPLRVYDAWDNLNVCRDCVAYCQQRHLEGRKEVWTYLPIWFEMPSWEELKTIQSR</sequence>
<feature type="domain" description="BTB" evidence="2">
    <location>
        <begin position="130"/>
        <end position="193"/>
    </location>
</feature>
<feature type="region of interest" description="Disordered" evidence="1">
    <location>
        <begin position="1"/>
        <end position="73"/>
    </location>
</feature>
<dbReference type="Proteomes" id="UP000284706">
    <property type="component" value="Unassembled WGS sequence"/>
</dbReference>
<dbReference type="Pfam" id="PF00651">
    <property type="entry name" value="BTB"/>
    <property type="match status" value="1"/>
</dbReference>
<dbReference type="AlphaFoldDB" id="A0A409VYG9"/>
<proteinExistence type="predicted"/>
<comment type="caution">
    <text evidence="3">The sequence shown here is derived from an EMBL/GenBank/DDBJ whole genome shotgun (WGS) entry which is preliminary data.</text>
</comment>
<evidence type="ECO:0000256" key="1">
    <source>
        <dbReference type="SAM" id="MobiDB-lite"/>
    </source>
</evidence>
<dbReference type="SMART" id="SM00225">
    <property type="entry name" value="BTB"/>
    <property type="match status" value="1"/>
</dbReference>
<accession>A0A409VYG9</accession>
<name>A0A409VYG9_9AGAR</name>
<keyword evidence="4" id="KW-1185">Reference proteome</keyword>
<dbReference type="InterPro" id="IPR000210">
    <property type="entry name" value="BTB/POZ_dom"/>
</dbReference>
<gene>
    <name evidence="3" type="ORF">CVT26_011947</name>
</gene>
<evidence type="ECO:0000313" key="3">
    <source>
        <dbReference type="EMBL" id="PPQ71297.1"/>
    </source>
</evidence>
<organism evidence="3 4">
    <name type="scientific">Gymnopilus dilepis</name>
    <dbReference type="NCBI Taxonomy" id="231916"/>
    <lineage>
        <taxon>Eukaryota</taxon>
        <taxon>Fungi</taxon>
        <taxon>Dikarya</taxon>
        <taxon>Basidiomycota</taxon>
        <taxon>Agaricomycotina</taxon>
        <taxon>Agaricomycetes</taxon>
        <taxon>Agaricomycetidae</taxon>
        <taxon>Agaricales</taxon>
        <taxon>Agaricineae</taxon>
        <taxon>Hymenogastraceae</taxon>
        <taxon>Gymnopilus</taxon>
    </lineage>
</organism>
<dbReference type="OrthoDB" id="3218112at2759"/>
<evidence type="ECO:0000313" key="4">
    <source>
        <dbReference type="Proteomes" id="UP000284706"/>
    </source>
</evidence>
<dbReference type="Gene3D" id="3.30.710.10">
    <property type="entry name" value="Potassium Channel Kv1.1, Chain A"/>
    <property type="match status" value="1"/>
</dbReference>
<dbReference type="InParanoid" id="A0A409VYG9"/>
<dbReference type="InterPro" id="IPR011333">
    <property type="entry name" value="SKP1/BTB/POZ_sf"/>
</dbReference>
<dbReference type="EMBL" id="NHYE01005508">
    <property type="protein sequence ID" value="PPQ71297.1"/>
    <property type="molecule type" value="Genomic_DNA"/>
</dbReference>
<dbReference type="PROSITE" id="PS50097">
    <property type="entry name" value="BTB"/>
    <property type="match status" value="1"/>
</dbReference>
<protein>
    <recommendedName>
        <fullName evidence="2">BTB domain-containing protein</fullName>
    </recommendedName>
</protein>
<evidence type="ECO:0000259" key="2">
    <source>
        <dbReference type="PROSITE" id="PS50097"/>
    </source>
</evidence>
<reference evidence="3 4" key="1">
    <citation type="journal article" date="2018" name="Evol. Lett.">
        <title>Horizontal gene cluster transfer increased hallucinogenic mushroom diversity.</title>
        <authorList>
            <person name="Reynolds H.T."/>
            <person name="Vijayakumar V."/>
            <person name="Gluck-Thaler E."/>
            <person name="Korotkin H.B."/>
            <person name="Matheny P.B."/>
            <person name="Slot J.C."/>
        </authorList>
    </citation>
    <scope>NUCLEOTIDE SEQUENCE [LARGE SCALE GENOMIC DNA]</scope>
    <source>
        <strain evidence="3 4">SRW20</strain>
    </source>
</reference>
<dbReference type="SUPFAM" id="SSF54695">
    <property type="entry name" value="POZ domain"/>
    <property type="match status" value="1"/>
</dbReference>